<dbReference type="NCBIfam" id="TIGR04126">
    <property type="entry name" value="PGF_CTERM"/>
    <property type="match status" value="1"/>
</dbReference>
<comment type="caution">
    <text evidence="5">The sequence shown here is derived from an EMBL/GenBank/DDBJ whole genome shotgun (WGS) entry which is preliminary data.</text>
</comment>
<evidence type="ECO:0000259" key="3">
    <source>
        <dbReference type="Pfam" id="PF01345"/>
    </source>
</evidence>
<dbReference type="InterPro" id="IPR047589">
    <property type="entry name" value="DUF11_rpt"/>
</dbReference>
<reference evidence="6" key="1">
    <citation type="submission" date="2023-07" db="EMBL/GenBank/DDBJ databases">
        <title>Whole-genome sequencing of a new Methanosarcina sp. Z-7115.</title>
        <authorList>
            <person name="Zhilina T.N."/>
            <person name="Merkel A.Y."/>
        </authorList>
    </citation>
    <scope>NUCLEOTIDE SEQUENCE [LARGE SCALE GENOMIC DNA]</scope>
    <source>
        <strain evidence="6">Z-7115</strain>
    </source>
</reference>
<evidence type="ECO:0000256" key="1">
    <source>
        <dbReference type="ARBA" id="ARBA00022729"/>
    </source>
</evidence>
<evidence type="ECO:0000256" key="2">
    <source>
        <dbReference type="SAM" id="MobiDB-lite"/>
    </source>
</evidence>
<dbReference type="InterPro" id="IPR001434">
    <property type="entry name" value="OmcB-like_DUF11"/>
</dbReference>
<proteinExistence type="predicted"/>
<dbReference type="PANTHER" id="PTHR12861">
    <property type="entry name" value="TRANSLOCON-ASSOCIATED PROTEIN, BETA SUBUNIT PRECURSOR TRAP-BETA SIGNAL SEQUENCE RECEPTOR BETA SUBUNIT"/>
    <property type="match status" value="1"/>
</dbReference>
<keyword evidence="6" id="KW-1185">Reference proteome</keyword>
<accession>A0ABU2D2I2</accession>
<dbReference type="Proteomes" id="UP001246244">
    <property type="component" value="Unassembled WGS sequence"/>
</dbReference>
<evidence type="ECO:0000259" key="4">
    <source>
        <dbReference type="Pfam" id="PF18204"/>
    </source>
</evidence>
<dbReference type="InterPro" id="IPR026371">
    <property type="entry name" value="PGF_CTERM"/>
</dbReference>
<sequence>MSKKIALIALLAVFVFFGLSTAAVAADDLEWEEKMDASKLYWGDSVTVDGYVIKAEDFNEDKMVFISISKDGEKLKTAPLSVGLEVIYNDEIKVYAQQIDPNYEIITKHGKEFKTGNWNPYAELDILIKGKPNFDIDVETEKDTYDSKSTGDSRIDVSIKVKNDGKAKAKNVVLTVGTAGMEILKGKEKYTFAEVLKDETLEPMNLTLKAPTPWVDTDLNITAKTTCLDVRDKKYENVGSKIIKIEPKWGLVISKSVTKNNHMGKPIHVSVSVRNDGLCDINNIVLKDSIASEMHSQKAVSLDKTLSLKSGESAEEVFEYTLIPEKPGEFTFPKTIATFTLPNGQNEEVGSNNSENVKIYGPEVSITKTVDREQLDSGDKLTVTVTAKNTGNVDASVTVTDTIPPEAKLISGETSLNYVLGSDGDSKTTTYMMQMNKEGEIKLPACKGSFLDLDGYSGEVSSNTPVVYVGIPISLQGSSKQPEGVTESNQVKNESSVQAQNEEDSEDTPGFGPVLAMAGLLTVTCILRKRKV</sequence>
<feature type="domain" description="DUF11" evidence="3">
    <location>
        <begin position="364"/>
        <end position="415"/>
    </location>
</feature>
<organism evidence="5 6">
    <name type="scientific">Methanosarcina baikalica</name>
    <dbReference type="NCBI Taxonomy" id="3073890"/>
    <lineage>
        <taxon>Archaea</taxon>
        <taxon>Methanobacteriati</taxon>
        <taxon>Methanobacteriota</taxon>
        <taxon>Stenosarchaea group</taxon>
        <taxon>Methanomicrobia</taxon>
        <taxon>Methanosarcinales</taxon>
        <taxon>Methanosarcinaceae</taxon>
        <taxon>Methanosarcina</taxon>
    </lineage>
</organism>
<evidence type="ECO:0000313" key="5">
    <source>
        <dbReference type="EMBL" id="MDR7666189.1"/>
    </source>
</evidence>
<dbReference type="InterPro" id="IPR013783">
    <property type="entry name" value="Ig-like_fold"/>
</dbReference>
<dbReference type="PANTHER" id="PTHR12861:SF3">
    <property type="entry name" value="TRANSLOCON-ASSOCIATED PROTEIN SUBUNIT BETA"/>
    <property type="match status" value="1"/>
</dbReference>
<feature type="compositionally biased region" description="Polar residues" evidence="2">
    <location>
        <begin position="477"/>
        <end position="500"/>
    </location>
</feature>
<feature type="region of interest" description="Disordered" evidence="2">
    <location>
        <begin position="477"/>
        <end position="511"/>
    </location>
</feature>
<dbReference type="NCBIfam" id="TIGR01451">
    <property type="entry name" value="B_ant_repeat"/>
    <property type="match status" value="1"/>
</dbReference>
<dbReference type="RefSeq" id="WP_310576217.1">
    <property type="nucleotide sequence ID" value="NZ_JAVKPK010000041.1"/>
</dbReference>
<protein>
    <submittedName>
        <fullName evidence="5">BatD family protein</fullName>
    </submittedName>
</protein>
<dbReference type="Pfam" id="PF01345">
    <property type="entry name" value="DUF11"/>
    <property type="match status" value="1"/>
</dbReference>
<dbReference type="Pfam" id="PF18204">
    <property type="entry name" value="PGF-CTERM"/>
    <property type="match status" value="1"/>
</dbReference>
<keyword evidence="1" id="KW-0732">Signal</keyword>
<name>A0ABU2D2I2_9EURY</name>
<dbReference type="Gene3D" id="2.60.40.10">
    <property type="entry name" value="Immunoglobulins"/>
    <property type="match status" value="2"/>
</dbReference>
<gene>
    <name evidence="5" type="ORF">RG963_10465</name>
</gene>
<dbReference type="EMBL" id="JAVKPK010000041">
    <property type="protein sequence ID" value="MDR7666189.1"/>
    <property type="molecule type" value="Genomic_DNA"/>
</dbReference>
<feature type="domain" description="PGF-CTERM archaeal protein-sorting signal" evidence="4">
    <location>
        <begin position="508"/>
        <end position="530"/>
    </location>
</feature>
<evidence type="ECO:0000313" key="6">
    <source>
        <dbReference type="Proteomes" id="UP001246244"/>
    </source>
</evidence>